<evidence type="ECO:0000313" key="3">
    <source>
        <dbReference type="Proteomes" id="UP000242146"/>
    </source>
</evidence>
<protein>
    <submittedName>
        <fullName evidence="2">Uncharacterized protein</fullName>
    </submittedName>
</protein>
<evidence type="ECO:0000256" key="1">
    <source>
        <dbReference type="SAM" id="MobiDB-lite"/>
    </source>
</evidence>
<feature type="compositionally biased region" description="Low complexity" evidence="1">
    <location>
        <begin position="391"/>
        <end position="409"/>
    </location>
</feature>
<dbReference type="STRING" id="101127.A0A1X2GSM4"/>
<feature type="compositionally biased region" description="Polar residues" evidence="1">
    <location>
        <begin position="47"/>
        <end position="87"/>
    </location>
</feature>
<keyword evidence="3" id="KW-1185">Reference proteome</keyword>
<feature type="region of interest" description="Disordered" evidence="1">
    <location>
        <begin position="140"/>
        <end position="169"/>
    </location>
</feature>
<comment type="caution">
    <text evidence="2">The sequence shown here is derived from an EMBL/GenBank/DDBJ whole genome shotgun (WGS) entry which is preliminary data.</text>
</comment>
<name>A0A1X2GSM4_9FUNG</name>
<sequence>MLTEYYQKRFDSRKRGHGKILEILDSTVVSFKPLPENESSQHKRQRPLTNVSPQWPASVSSPDTQPETSSSSQPGLTSASQDNTTPTKEPMSKPTPVPLPAASFPSVPIHQPIDNSAIDAYFDPSFQDVVLKAETELVAEPAHQDPVPMPPDDAKDPGGSSLAHDTSQQGLAMAFPLPASSVSPSCSPLFYPHDTQVTPSPVPSTLLSTRLLHSSPTLSYRLLTFPSPPPTAQPQPISTEPSEAPLSPTQHQPTISCEPVSPVAAKSPSPLASIKSPSPGTDAFSPAPLPDVFAAKSPTTTQPPLPPKSPAPSKSPSPVSEPKALPPAAEPKAPSPVAEPMAPSPVTTAKSQSPMVMADELPIVESAPVDLFPPVGSPPITSADLHTLTKSPTPTAIPSPSSAVHSHSPFIDMADSHADNETMLPPATVAQPRTPSDQPPSPPQQMLQQAGPASEAAVPALQQSTDDNYDYMDDLMHLVDEQEKEDAQRQERAMTTASPQTIPPQSPGEPMLSPSAQHTSSMDNVDMNMDEDDVMMPMDDDMDDGSVASFASPTSPDDTGVNSSSDDHGQWEQLDSATWTEEEQKAISQAEAEVCRALGFDLVSMLPSSPSNPFDPSDVDYSVIMDHLRSKWLIGSTQPDRASLDEVGAVATGINKAIREFSRDNARDPTSRTVVDEFSKVIVKRLEAQVNQHNELMNARRILRKVRRDCSVALNRTMEIRKKADDAKSKLQEREIFVKKNERLAQDCNQMAQYLDRLRLAVKDNYPH</sequence>
<evidence type="ECO:0000313" key="2">
    <source>
        <dbReference type="EMBL" id="ORX60455.1"/>
    </source>
</evidence>
<feature type="region of interest" description="Disordered" evidence="1">
    <location>
        <begin position="222"/>
        <end position="354"/>
    </location>
</feature>
<feature type="region of interest" description="Disordered" evidence="1">
    <location>
        <begin position="382"/>
        <end position="570"/>
    </location>
</feature>
<proteinExistence type="predicted"/>
<feature type="compositionally biased region" description="Low complexity" evidence="1">
    <location>
        <begin position="330"/>
        <end position="340"/>
    </location>
</feature>
<feature type="region of interest" description="Disordered" evidence="1">
    <location>
        <begin position="1"/>
        <end position="108"/>
    </location>
</feature>
<accession>A0A1X2GSM4</accession>
<reference evidence="2 3" key="1">
    <citation type="submission" date="2016-07" db="EMBL/GenBank/DDBJ databases">
        <title>Pervasive Adenine N6-methylation of Active Genes in Fungi.</title>
        <authorList>
            <consortium name="DOE Joint Genome Institute"/>
            <person name="Mondo S.J."/>
            <person name="Dannebaum R.O."/>
            <person name="Kuo R.C."/>
            <person name="Labutti K."/>
            <person name="Haridas S."/>
            <person name="Kuo A."/>
            <person name="Salamov A."/>
            <person name="Ahrendt S.R."/>
            <person name="Lipzen A."/>
            <person name="Sullivan W."/>
            <person name="Andreopoulos W.B."/>
            <person name="Clum A."/>
            <person name="Lindquist E."/>
            <person name="Daum C."/>
            <person name="Ramamoorthy G.K."/>
            <person name="Gryganskyi A."/>
            <person name="Culley D."/>
            <person name="Magnuson J.K."/>
            <person name="James T.Y."/>
            <person name="O'Malley M.A."/>
            <person name="Stajich J.E."/>
            <person name="Spatafora J.W."/>
            <person name="Visel A."/>
            <person name="Grigoriev I.V."/>
        </authorList>
    </citation>
    <scope>NUCLEOTIDE SEQUENCE [LARGE SCALE GENOMIC DNA]</scope>
    <source>
        <strain evidence="2 3">NRRL 3301</strain>
    </source>
</reference>
<dbReference type="Proteomes" id="UP000242146">
    <property type="component" value="Unassembled WGS sequence"/>
</dbReference>
<organism evidence="2 3">
    <name type="scientific">Hesseltinella vesiculosa</name>
    <dbReference type="NCBI Taxonomy" id="101127"/>
    <lineage>
        <taxon>Eukaryota</taxon>
        <taxon>Fungi</taxon>
        <taxon>Fungi incertae sedis</taxon>
        <taxon>Mucoromycota</taxon>
        <taxon>Mucoromycotina</taxon>
        <taxon>Mucoromycetes</taxon>
        <taxon>Mucorales</taxon>
        <taxon>Cunninghamellaceae</taxon>
        <taxon>Hesseltinella</taxon>
    </lineage>
</organism>
<feature type="compositionally biased region" description="Polar residues" evidence="1">
    <location>
        <begin position="345"/>
        <end position="354"/>
    </location>
</feature>
<feature type="compositionally biased region" description="Pro residues" evidence="1">
    <location>
        <begin position="301"/>
        <end position="315"/>
    </location>
</feature>
<feature type="compositionally biased region" description="Acidic residues" evidence="1">
    <location>
        <begin position="528"/>
        <end position="544"/>
    </location>
</feature>
<gene>
    <name evidence="2" type="ORF">DM01DRAFT_1332612</name>
</gene>
<feature type="compositionally biased region" description="Low complexity" evidence="1">
    <location>
        <begin position="259"/>
        <end position="273"/>
    </location>
</feature>
<feature type="compositionally biased region" description="Basic and acidic residues" evidence="1">
    <location>
        <begin position="474"/>
        <end position="492"/>
    </location>
</feature>
<dbReference type="EMBL" id="MCGT01000004">
    <property type="protein sequence ID" value="ORX60455.1"/>
    <property type="molecule type" value="Genomic_DNA"/>
</dbReference>
<feature type="compositionally biased region" description="Polar residues" evidence="1">
    <location>
        <begin position="549"/>
        <end position="564"/>
    </location>
</feature>
<dbReference type="AlphaFoldDB" id="A0A1X2GSM4"/>
<feature type="compositionally biased region" description="Basic and acidic residues" evidence="1">
    <location>
        <begin position="1"/>
        <end position="10"/>
    </location>
</feature>